<organism evidence="2 3">
    <name type="scientific">candidate division WOR-1 bacterium RIFOXYC2_FULL_41_25</name>
    <dbReference type="NCBI Taxonomy" id="1802586"/>
    <lineage>
        <taxon>Bacteria</taxon>
        <taxon>Bacillati</taxon>
        <taxon>Saganbacteria</taxon>
    </lineage>
</organism>
<protein>
    <recommendedName>
        <fullName evidence="1">TIR domain-containing protein</fullName>
    </recommendedName>
</protein>
<dbReference type="Pfam" id="PF13676">
    <property type="entry name" value="TIR_2"/>
    <property type="match status" value="1"/>
</dbReference>
<feature type="domain" description="TIR" evidence="1">
    <location>
        <begin position="133"/>
        <end position="232"/>
    </location>
</feature>
<dbReference type="SUPFAM" id="SSF52200">
    <property type="entry name" value="Toll/Interleukin receptor TIR domain"/>
    <property type="match status" value="1"/>
</dbReference>
<dbReference type="EMBL" id="MEUI01000003">
    <property type="protein sequence ID" value="OGC35346.1"/>
    <property type="molecule type" value="Genomic_DNA"/>
</dbReference>
<dbReference type="Proteomes" id="UP000177309">
    <property type="component" value="Unassembled WGS sequence"/>
</dbReference>
<dbReference type="GO" id="GO:0007165">
    <property type="term" value="P:signal transduction"/>
    <property type="evidence" value="ECO:0007669"/>
    <property type="project" value="InterPro"/>
</dbReference>
<evidence type="ECO:0000313" key="3">
    <source>
        <dbReference type="Proteomes" id="UP000177309"/>
    </source>
</evidence>
<evidence type="ECO:0000259" key="1">
    <source>
        <dbReference type="Pfam" id="PF13676"/>
    </source>
</evidence>
<dbReference type="InterPro" id="IPR035897">
    <property type="entry name" value="Toll_tir_struct_dom_sf"/>
</dbReference>
<dbReference type="AlphaFoldDB" id="A0A1F4TRS1"/>
<accession>A0A1F4TRS1</accession>
<proteinExistence type="predicted"/>
<sequence length="297" mass="34003">MTKGPFNVQLIVFTLTQLFHHQNNPDLENILSQSTSRIEESGYDNWNGGTYFYTLYLEVPVELFASIESNLTKHEKAIESKLQLALRENLNHILNDVVIQPILAEISSLNKPISSSNKDLERIWGKNQILKLFISHQHLDKIFATQLKSLLAKYGIAAFVAHQDIEPTFEWQKEIKRALNTMDVFVALLSPNFRTSNWTDQEIGYAVARNVLMIHVRDGQDPYGFINETQSLSMDISNVDELAEKIVDIICKNPYFENKMKKKLLDVLKNPYGYRIVCSILRITSVPSLKGSKRCNA</sequence>
<dbReference type="InterPro" id="IPR000157">
    <property type="entry name" value="TIR_dom"/>
</dbReference>
<gene>
    <name evidence="2" type="ORF">A2462_06985</name>
</gene>
<evidence type="ECO:0000313" key="2">
    <source>
        <dbReference type="EMBL" id="OGC35346.1"/>
    </source>
</evidence>
<name>A0A1F4TRS1_UNCSA</name>
<dbReference type="Gene3D" id="3.40.50.10140">
    <property type="entry name" value="Toll/interleukin-1 receptor homology (TIR) domain"/>
    <property type="match status" value="1"/>
</dbReference>
<reference evidence="2 3" key="1">
    <citation type="journal article" date="2016" name="Nat. Commun.">
        <title>Thousands of microbial genomes shed light on interconnected biogeochemical processes in an aquifer system.</title>
        <authorList>
            <person name="Anantharaman K."/>
            <person name="Brown C.T."/>
            <person name="Hug L.A."/>
            <person name="Sharon I."/>
            <person name="Castelle C.J."/>
            <person name="Probst A.J."/>
            <person name="Thomas B.C."/>
            <person name="Singh A."/>
            <person name="Wilkins M.J."/>
            <person name="Karaoz U."/>
            <person name="Brodie E.L."/>
            <person name="Williams K.H."/>
            <person name="Hubbard S.S."/>
            <person name="Banfield J.F."/>
        </authorList>
    </citation>
    <scope>NUCLEOTIDE SEQUENCE [LARGE SCALE GENOMIC DNA]</scope>
</reference>
<comment type="caution">
    <text evidence="2">The sequence shown here is derived from an EMBL/GenBank/DDBJ whole genome shotgun (WGS) entry which is preliminary data.</text>
</comment>